<organism evidence="2 3">
    <name type="scientific">Microvirga mediterraneensis</name>
    <dbReference type="NCBI Taxonomy" id="2754695"/>
    <lineage>
        <taxon>Bacteria</taxon>
        <taxon>Pseudomonadati</taxon>
        <taxon>Pseudomonadota</taxon>
        <taxon>Alphaproteobacteria</taxon>
        <taxon>Hyphomicrobiales</taxon>
        <taxon>Methylobacteriaceae</taxon>
        <taxon>Microvirga</taxon>
    </lineage>
</organism>
<accession>A0A838BIZ1</accession>
<comment type="caution">
    <text evidence="2">The sequence shown here is derived from an EMBL/GenBank/DDBJ whole genome shotgun (WGS) entry which is preliminary data.</text>
</comment>
<evidence type="ECO:0000256" key="1">
    <source>
        <dbReference type="SAM" id="SignalP"/>
    </source>
</evidence>
<feature type="signal peptide" evidence="1">
    <location>
        <begin position="1"/>
        <end position="26"/>
    </location>
</feature>
<gene>
    <name evidence="2" type="ORF">H0S73_05315</name>
</gene>
<evidence type="ECO:0000313" key="3">
    <source>
        <dbReference type="Proteomes" id="UP000572984"/>
    </source>
</evidence>
<keyword evidence="3" id="KW-1185">Reference proteome</keyword>
<evidence type="ECO:0008006" key="4">
    <source>
        <dbReference type="Google" id="ProtNLM"/>
    </source>
</evidence>
<evidence type="ECO:0000313" key="2">
    <source>
        <dbReference type="EMBL" id="MBA1155554.1"/>
    </source>
</evidence>
<dbReference type="RefSeq" id="WP_181051187.1">
    <property type="nucleotide sequence ID" value="NZ_JACDXJ010000001.1"/>
</dbReference>
<protein>
    <recommendedName>
        <fullName evidence="4">UrcA family protein</fullName>
    </recommendedName>
</protein>
<feature type="chain" id="PRO_5033061908" description="UrcA family protein" evidence="1">
    <location>
        <begin position="27"/>
        <end position="102"/>
    </location>
</feature>
<name>A0A838BIZ1_9HYPH</name>
<dbReference type="AlphaFoldDB" id="A0A838BIZ1"/>
<keyword evidence="1" id="KW-0732">Signal</keyword>
<dbReference type="EMBL" id="JACDXJ010000001">
    <property type="protein sequence ID" value="MBA1155554.1"/>
    <property type="molecule type" value="Genomic_DNA"/>
</dbReference>
<sequence>MRAIILPAFALALGAGFFAAPQEAQARFGAEQLQAPSLVDDVACVTRRVRTVRPNGSVVYRTVRDCGVRPGWNRRVERCRIVRERVVRPNGRVVYRDIRRCR</sequence>
<dbReference type="Proteomes" id="UP000572984">
    <property type="component" value="Unassembled WGS sequence"/>
</dbReference>
<proteinExistence type="predicted"/>
<reference evidence="2 3" key="1">
    <citation type="submission" date="2020-07" db="EMBL/GenBank/DDBJ databases">
        <title>Draft genome and description of Microvirga mediterraneensis Marseille-Q2068 sp. nov.</title>
        <authorList>
            <person name="Boxberger M."/>
        </authorList>
    </citation>
    <scope>NUCLEOTIDE SEQUENCE [LARGE SCALE GENOMIC DNA]</scope>
    <source>
        <strain evidence="2 3">Marseille-Q2068</strain>
    </source>
</reference>